<proteinExistence type="predicted"/>
<feature type="transmembrane region" description="Helical" evidence="6">
    <location>
        <begin position="211"/>
        <end position="230"/>
    </location>
</feature>
<dbReference type="Pfam" id="PF13906">
    <property type="entry name" value="AA_permease_C"/>
    <property type="match status" value="1"/>
</dbReference>
<feature type="transmembrane region" description="Helical" evidence="6">
    <location>
        <begin position="511"/>
        <end position="528"/>
    </location>
</feature>
<dbReference type="GO" id="GO:0016020">
    <property type="term" value="C:membrane"/>
    <property type="evidence" value="ECO:0007669"/>
    <property type="project" value="UniProtKB-SubCell"/>
</dbReference>
<dbReference type="PIRSF" id="PIRSF006060">
    <property type="entry name" value="AA_transporter"/>
    <property type="match status" value="1"/>
</dbReference>
<dbReference type="Proteomes" id="UP000001822">
    <property type="component" value="Chromosome"/>
</dbReference>
<dbReference type="EMBL" id="CP000383">
    <property type="protein sequence ID" value="ABG59087.1"/>
    <property type="molecule type" value="Genomic_DNA"/>
</dbReference>
<feature type="transmembrane region" description="Helical" evidence="6">
    <location>
        <begin position="373"/>
        <end position="393"/>
    </location>
</feature>
<keyword evidence="9" id="KW-1185">Reference proteome</keyword>
<evidence type="ECO:0000256" key="1">
    <source>
        <dbReference type="ARBA" id="ARBA00004141"/>
    </source>
</evidence>
<name>A0A6N4SRU5_CYTH3</name>
<comment type="subcellular location">
    <subcellularLocation>
        <location evidence="1">Membrane</location>
        <topology evidence="1">Multi-pass membrane protein</topology>
    </subcellularLocation>
</comment>
<keyword evidence="2" id="KW-0813">Transport</keyword>
<dbReference type="AlphaFoldDB" id="A0A6N4SRU5"/>
<feature type="transmembrane region" description="Helical" evidence="6">
    <location>
        <begin position="242"/>
        <end position="260"/>
    </location>
</feature>
<evidence type="ECO:0000259" key="7">
    <source>
        <dbReference type="Pfam" id="PF13906"/>
    </source>
</evidence>
<evidence type="ECO:0000313" key="8">
    <source>
        <dbReference type="EMBL" id="ABG59087.1"/>
    </source>
</evidence>
<evidence type="ECO:0000256" key="5">
    <source>
        <dbReference type="ARBA" id="ARBA00023136"/>
    </source>
</evidence>
<sequence length="542" mass="59580">MLVSFHSMQSSLFRTKNPNELHTEVSALKRTLTFKDLTALGIAAVIGAGIFGTIGQAAYDGGPGIIFLFIITSLGCLFSAFCYAEFAASTPISGSAYTYAYISFGELIAWIIGWDLFMEYAVGNMAVAISWSDYFTAFLKGVNIEFPLWLSMDYFTAVHQKSAAAQQAYVHAPRIFDFPVIVDLPAILITVLITILVYIGIQESKRTNNVLVVFKIIVLLLFIIVGFTTVNTANWSPFIPNGWSGIFKGTAAVFFAYIGFDALSTTTEECVNPKRDLPRAIFSSLLISTLIYIAIALVITGMVSYHDLNVGDPLAYALEKTGLHKFAGLLSFSAIVSMTGVLLVFQIGQPRIWMNMSRDGLLPKALSRIHPRYQTPSVATVLTGGSIILPLLFLDLKEVVDLTSIGTLFAFLIVCAGIWLKKEKIKTESFTVPFIGGRYLLPVTMLPVLYLYLHTVSTENVFSFTQIPLYSCILAMIATIFYGSVRNLSLLPGIGVCLNLLLLSTMHHQNWIRFVAWLAIGLIVYMTYGRKHSVLAGPSTKG</sequence>
<dbReference type="Pfam" id="PF13520">
    <property type="entry name" value="AA_permease_2"/>
    <property type="match status" value="1"/>
</dbReference>
<dbReference type="PANTHER" id="PTHR43243:SF4">
    <property type="entry name" value="CATIONIC AMINO ACID TRANSPORTER 4"/>
    <property type="match status" value="1"/>
</dbReference>
<dbReference type="InterPro" id="IPR029485">
    <property type="entry name" value="CAT_C"/>
</dbReference>
<dbReference type="InterPro" id="IPR002293">
    <property type="entry name" value="AA/rel_permease1"/>
</dbReference>
<organism evidence="8 9">
    <name type="scientific">Cytophaga hutchinsonii (strain ATCC 33406 / DSM 1761 / CIP 103989 / NBRC 15051 / NCIMB 9469 / D465)</name>
    <dbReference type="NCBI Taxonomy" id="269798"/>
    <lineage>
        <taxon>Bacteria</taxon>
        <taxon>Pseudomonadati</taxon>
        <taxon>Bacteroidota</taxon>
        <taxon>Cytophagia</taxon>
        <taxon>Cytophagales</taxon>
        <taxon>Cytophagaceae</taxon>
        <taxon>Cytophaga</taxon>
    </lineage>
</organism>
<feature type="transmembrane region" description="Helical" evidence="6">
    <location>
        <begin position="399"/>
        <end position="420"/>
    </location>
</feature>
<feature type="transmembrane region" description="Helical" evidence="6">
    <location>
        <begin position="326"/>
        <end position="348"/>
    </location>
</feature>
<dbReference type="PANTHER" id="PTHR43243">
    <property type="entry name" value="INNER MEMBRANE TRANSPORTER YGJI-RELATED"/>
    <property type="match status" value="1"/>
</dbReference>
<evidence type="ECO:0000256" key="4">
    <source>
        <dbReference type="ARBA" id="ARBA00022989"/>
    </source>
</evidence>
<accession>A0A6N4SRU5</accession>
<evidence type="ECO:0000313" key="9">
    <source>
        <dbReference type="Proteomes" id="UP000001822"/>
    </source>
</evidence>
<dbReference type="Gene3D" id="1.20.1740.10">
    <property type="entry name" value="Amino acid/polyamine transporter I"/>
    <property type="match status" value="1"/>
</dbReference>
<evidence type="ECO:0000256" key="2">
    <source>
        <dbReference type="ARBA" id="ARBA00022448"/>
    </source>
</evidence>
<evidence type="ECO:0000256" key="3">
    <source>
        <dbReference type="ARBA" id="ARBA00022692"/>
    </source>
</evidence>
<reference evidence="8 9" key="1">
    <citation type="journal article" date="2007" name="Appl. Environ. Microbiol.">
        <title>Genome sequence of the cellulolytic gliding bacterium Cytophaga hutchinsonii.</title>
        <authorList>
            <person name="Xie G."/>
            <person name="Bruce D.C."/>
            <person name="Challacombe J.F."/>
            <person name="Chertkov O."/>
            <person name="Detter J.C."/>
            <person name="Gilna P."/>
            <person name="Han C.S."/>
            <person name="Lucas S."/>
            <person name="Misra M."/>
            <person name="Myers G.L."/>
            <person name="Richardson P."/>
            <person name="Tapia R."/>
            <person name="Thayer N."/>
            <person name="Thompson L.S."/>
            <person name="Brettin T.S."/>
            <person name="Henrissat B."/>
            <person name="Wilson D.B."/>
            <person name="McBride M.J."/>
        </authorList>
    </citation>
    <scope>NUCLEOTIDE SEQUENCE [LARGE SCALE GENOMIC DNA]</scope>
    <source>
        <strain evidence="9">ATCC 33406 / DSM 1761 / CIP 103989 / NBRC 15051 / NCIMB 9469 / D465</strain>
    </source>
</reference>
<keyword evidence="4 6" id="KW-1133">Transmembrane helix</keyword>
<feature type="transmembrane region" description="Helical" evidence="6">
    <location>
        <begin position="465"/>
        <end position="483"/>
    </location>
</feature>
<feature type="transmembrane region" description="Helical" evidence="6">
    <location>
        <begin position="488"/>
        <end position="505"/>
    </location>
</feature>
<protein>
    <submittedName>
        <fullName evidence="8">Amino acid/polyamine/organocation transporter, APC superfamily</fullName>
    </submittedName>
</protein>
<feature type="transmembrane region" description="Helical" evidence="6">
    <location>
        <begin position="178"/>
        <end position="199"/>
    </location>
</feature>
<gene>
    <name evidence="8" type="primary">yeeF</name>
    <name evidence="8" type="ordered locus">CHU_1820</name>
</gene>
<keyword evidence="3 6" id="KW-0812">Transmembrane</keyword>
<feature type="transmembrane region" description="Helical" evidence="6">
    <location>
        <begin position="281"/>
        <end position="306"/>
    </location>
</feature>
<keyword evidence="5 6" id="KW-0472">Membrane</keyword>
<feature type="transmembrane region" description="Helical" evidence="6">
    <location>
        <begin position="37"/>
        <end position="59"/>
    </location>
</feature>
<feature type="domain" description="Cationic amino acid transporter C-terminal" evidence="7">
    <location>
        <begin position="490"/>
        <end position="533"/>
    </location>
</feature>
<dbReference type="GO" id="GO:0015171">
    <property type="term" value="F:amino acid transmembrane transporter activity"/>
    <property type="evidence" value="ECO:0007669"/>
    <property type="project" value="TreeGrafter"/>
</dbReference>
<feature type="transmembrane region" description="Helical" evidence="6">
    <location>
        <begin position="65"/>
        <end position="84"/>
    </location>
</feature>
<feature type="transmembrane region" description="Helical" evidence="6">
    <location>
        <begin position="432"/>
        <end position="453"/>
    </location>
</feature>
<evidence type="ECO:0000256" key="6">
    <source>
        <dbReference type="SAM" id="Phobius"/>
    </source>
</evidence>
<dbReference type="KEGG" id="chu:CHU_1820"/>